<organism evidence="1 2">
    <name type="scientific">Crassostrea virginica</name>
    <name type="common">Eastern oyster</name>
    <dbReference type="NCBI Taxonomy" id="6565"/>
    <lineage>
        <taxon>Eukaryota</taxon>
        <taxon>Metazoa</taxon>
        <taxon>Spiralia</taxon>
        <taxon>Lophotrochozoa</taxon>
        <taxon>Mollusca</taxon>
        <taxon>Bivalvia</taxon>
        <taxon>Autobranchia</taxon>
        <taxon>Pteriomorphia</taxon>
        <taxon>Ostreida</taxon>
        <taxon>Ostreoidea</taxon>
        <taxon>Ostreidae</taxon>
        <taxon>Crassostrea</taxon>
    </lineage>
</organism>
<sequence>MEQAFIVRSVRQMSSVEVISRWISQETVLEQGFPSLTSTTVRISGYFFYLNSILRKEACHPFTCPCVFIPYGVLHAQVSPTDPRTTGIACIRLIKDLREGGGVFAEARMFLSPLLPRDV</sequence>
<name>A0A8B8B7R2_CRAVI</name>
<dbReference type="GeneID" id="111107953"/>
<gene>
    <name evidence="2" type="primary">LOC111107953</name>
</gene>
<dbReference type="Proteomes" id="UP000694844">
    <property type="component" value="Chromosome 8"/>
</dbReference>
<accession>A0A8B8B7R2</accession>
<dbReference type="RefSeq" id="XP_022299126.1">
    <property type="nucleotide sequence ID" value="XM_022443418.1"/>
</dbReference>
<evidence type="ECO:0000313" key="1">
    <source>
        <dbReference type="Proteomes" id="UP000694844"/>
    </source>
</evidence>
<keyword evidence="1" id="KW-1185">Reference proteome</keyword>
<reference evidence="2" key="1">
    <citation type="submission" date="2025-08" db="UniProtKB">
        <authorList>
            <consortium name="RefSeq"/>
        </authorList>
    </citation>
    <scope>IDENTIFICATION</scope>
    <source>
        <tissue evidence="2">Whole sample</tissue>
    </source>
</reference>
<dbReference type="KEGG" id="cvn:111107953"/>
<dbReference type="AlphaFoldDB" id="A0A8B8B7R2"/>
<protein>
    <submittedName>
        <fullName evidence="2">Uncharacterized protein LOC111107953</fullName>
    </submittedName>
</protein>
<evidence type="ECO:0000313" key="2">
    <source>
        <dbReference type="RefSeq" id="XP_022299126.1"/>
    </source>
</evidence>
<proteinExistence type="predicted"/>